<keyword evidence="4" id="KW-1185">Reference proteome</keyword>
<dbReference type="EMBL" id="JAHRIN010035700">
    <property type="protein sequence ID" value="MEQ2204176.1"/>
    <property type="molecule type" value="Genomic_DNA"/>
</dbReference>
<proteinExistence type="inferred from homology"/>
<dbReference type="Pfam" id="PF00277">
    <property type="entry name" value="SAA"/>
    <property type="match status" value="1"/>
</dbReference>
<reference evidence="3 4" key="1">
    <citation type="submission" date="2021-06" db="EMBL/GenBank/DDBJ databases">
        <authorList>
            <person name="Palmer J.M."/>
        </authorList>
    </citation>
    <scope>NUCLEOTIDE SEQUENCE [LARGE SCALE GENOMIC DNA]</scope>
    <source>
        <strain evidence="3 4">XC_2019</strain>
        <tissue evidence="3">Muscle</tissue>
    </source>
</reference>
<accession>A0ABV0R808</accession>
<sequence>MGKAYKDMRDANWINSDKYFHARGNYDAAQRGAGGRWAAEVISDAREWVQGNSGRGMRTQRVIRRQIVGDVAEEIPIITGQQDFLINTEKRLSCVIKVMIKF</sequence>
<name>A0ABV0R808_9TELE</name>
<comment type="function">
    <text evidence="2">Major acute phase reactant. Apolipoprotein of the HDL complex.</text>
</comment>
<evidence type="ECO:0000256" key="2">
    <source>
        <dbReference type="RuleBase" id="RU000539"/>
    </source>
</evidence>
<dbReference type="InterPro" id="IPR052464">
    <property type="entry name" value="Synovial_Prolif_Regulator"/>
</dbReference>
<dbReference type="PROSITE" id="PS00992">
    <property type="entry name" value="SAA"/>
    <property type="match status" value="1"/>
</dbReference>
<evidence type="ECO:0000313" key="4">
    <source>
        <dbReference type="Proteomes" id="UP001434883"/>
    </source>
</evidence>
<dbReference type="Proteomes" id="UP001434883">
    <property type="component" value="Unassembled WGS sequence"/>
</dbReference>
<dbReference type="InterPro" id="IPR000096">
    <property type="entry name" value="Serum_amyloid_A"/>
</dbReference>
<organism evidence="3 4">
    <name type="scientific">Xenoophorus captivus</name>
    <dbReference type="NCBI Taxonomy" id="1517983"/>
    <lineage>
        <taxon>Eukaryota</taxon>
        <taxon>Metazoa</taxon>
        <taxon>Chordata</taxon>
        <taxon>Craniata</taxon>
        <taxon>Vertebrata</taxon>
        <taxon>Euteleostomi</taxon>
        <taxon>Actinopterygii</taxon>
        <taxon>Neopterygii</taxon>
        <taxon>Teleostei</taxon>
        <taxon>Neoteleostei</taxon>
        <taxon>Acanthomorphata</taxon>
        <taxon>Ovalentaria</taxon>
        <taxon>Atherinomorphae</taxon>
        <taxon>Cyprinodontiformes</taxon>
        <taxon>Goodeidae</taxon>
        <taxon>Xenoophorus</taxon>
    </lineage>
</organism>
<dbReference type="SMART" id="SM00197">
    <property type="entry name" value="SAA"/>
    <property type="match status" value="1"/>
</dbReference>
<comment type="caution">
    <text evidence="3">The sequence shown here is derived from an EMBL/GenBank/DDBJ whole genome shotgun (WGS) entry which is preliminary data.</text>
</comment>
<dbReference type="PANTHER" id="PTHR23424">
    <property type="entry name" value="SERUM AMYLOID A"/>
    <property type="match status" value="1"/>
</dbReference>
<protein>
    <recommendedName>
        <fullName evidence="2">Serum amyloid A protein</fullName>
    </recommendedName>
</protein>
<dbReference type="PANTHER" id="PTHR23424:SF29">
    <property type="entry name" value="SERUM AMYLOID A PROTEIN"/>
    <property type="match status" value="1"/>
</dbReference>
<evidence type="ECO:0000256" key="1">
    <source>
        <dbReference type="ARBA" id="ARBA00007745"/>
    </source>
</evidence>
<dbReference type="Gene3D" id="1.10.132.110">
    <property type="entry name" value="Serum amyloid A protein"/>
    <property type="match status" value="1"/>
</dbReference>
<gene>
    <name evidence="3" type="ORF">XENOCAPTIV_009168</name>
</gene>
<comment type="similarity">
    <text evidence="1 2">Belongs to the SAA family.</text>
</comment>
<keyword evidence="2" id="KW-0011">Acute phase</keyword>
<dbReference type="PRINTS" id="PR00306">
    <property type="entry name" value="SERUMAMYLOID"/>
</dbReference>
<keyword evidence="2" id="KW-0345">HDL</keyword>
<evidence type="ECO:0000313" key="3">
    <source>
        <dbReference type="EMBL" id="MEQ2204176.1"/>
    </source>
</evidence>